<comment type="caution">
    <text evidence="2">The sequence shown here is derived from an EMBL/GenBank/DDBJ whole genome shotgun (WGS) entry which is preliminary data.</text>
</comment>
<dbReference type="InterPro" id="IPR041657">
    <property type="entry name" value="HTH_17"/>
</dbReference>
<proteinExistence type="predicted"/>
<gene>
    <name evidence="2" type="ORF">CLV92_102181</name>
</gene>
<dbReference type="InterPro" id="IPR010093">
    <property type="entry name" value="SinI_DNA-bd"/>
</dbReference>
<dbReference type="Proteomes" id="UP000239485">
    <property type="component" value="Unassembled WGS sequence"/>
</dbReference>
<feature type="domain" description="Helix-turn-helix" evidence="1">
    <location>
        <begin position="17"/>
        <end position="65"/>
    </location>
</feature>
<dbReference type="GO" id="GO:0003677">
    <property type="term" value="F:DNA binding"/>
    <property type="evidence" value="ECO:0007669"/>
    <property type="project" value="InterPro"/>
</dbReference>
<reference evidence="2 3" key="1">
    <citation type="submission" date="2018-02" db="EMBL/GenBank/DDBJ databases">
        <title>Genomic Encyclopedia of Archaeal and Bacterial Type Strains, Phase II (KMG-II): from individual species to whole genera.</title>
        <authorList>
            <person name="Goeker M."/>
        </authorList>
    </citation>
    <scope>NUCLEOTIDE SEQUENCE [LARGE SCALE GENOMIC DNA]</scope>
    <source>
        <strain evidence="2 3">DSM 22857</strain>
    </source>
</reference>
<evidence type="ECO:0000313" key="3">
    <source>
        <dbReference type="Proteomes" id="UP000239485"/>
    </source>
</evidence>
<dbReference type="AlphaFoldDB" id="A0A2S6IUZ3"/>
<dbReference type="InterPro" id="IPR009061">
    <property type="entry name" value="DNA-bd_dom_put_sf"/>
</dbReference>
<sequence length="84" mass="8900">MKPATTPVTVAAPFGELLTIEEAAARIGMSPRYIRRLIAERRIVFYRLGRAVRLDPADLAAHVAAGRVEPMSGTGVGATIGRAA</sequence>
<dbReference type="SUPFAM" id="SSF46955">
    <property type="entry name" value="Putative DNA-binding domain"/>
    <property type="match status" value="1"/>
</dbReference>
<protein>
    <submittedName>
        <fullName evidence="2">Excisionase family DNA binding protein</fullName>
    </submittedName>
</protein>
<dbReference type="RefSeq" id="WP_211290841.1">
    <property type="nucleotide sequence ID" value="NZ_PTJD01000002.1"/>
</dbReference>
<evidence type="ECO:0000259" key="1">
    <source>
        <dbReference type="Pfam" id="PF12728"/>
    </source>
</evidence>
<keyword evidence="3" id="KW-1185">Reference proteome</keyword>
<dbReference type="Pfam" id="PF12728">
    <property type="entry name" value="HTH_17"/>
    <property type="match status" value="1"/>
</dbReference>
<dbReference type="NCBIfam" id="TIGR01764">
    <property type="entry name" value="excise"/>
    <property type="match status" value="1"/>
</dbReference>
<accession>A0A2S6IUZ3</accession>
<dbReference type="EMBL" id="PTJD01000002">
    <property type="protein sequence ID" value="PPK98028.1"/>
    <property type="molecule type" value="Genomic_DNA"/>
</dbReference>
<name>A0A2S6IUZ3_9ACTN</name>
<organism evidence="2 3">
    <name type="scientific">Kineococcus xinjiangensis</name>
    <dbReference type="NCBI Taxonomy" id="512762"/>
    <lineage>
        <taxon>Bacteria</taxon>
        <taxon>Bacillati</taxon>
        <taxon>Actinomycetota</taxon>
        <taxon>Actinomycetes</taxon>
        <taxon>Kineosporiales</taxon>
        <taxon>Kineosporiaceae</taxon>
        <taxon>Kineococcus</taxon>
    </lineage>
</organism>
<evidence type="ECO:0000313" key="2">
    <source>
        <dbReference type="EMBL" id="PPK98028.1"/>
    </source>
</evidence>